<comment type="caution">
    <text evidence="2">Lacks conserved residue(s) required for the propagation of feature annotation.</text>
</comment>
<dbReference type="EMBL" id="EQ973914">
    <property type="protein sequence ID" value="EEF39045.1"/>
    <property type="molecule type" value="Genomic_DNA"/>
</dbReference>
<dbReference type="AlphaFoldDB" id="B9SBG0"/>
<dbReference type="Proteomes" id="UP000008311">
    <property type="component" value="Unassembled WGS sequence"/>
</dbReference>
<evidence type="ECO:0000256" key="1">
    <source>
        <dbReference type="ARBA" id="ARBA00023242"/>
    </source>
</evidence>
<dbReference type="InParanoid" id="B9SBG0"/>
<dbReference type="FunCoup" id="B9SBG0">
    <property type="interactions" value="347"/>
</dbReference>
<evidence type="ECO:0000256" key="3">
    <source>
        <dbReference type="SAM" id="MobiDB-lite"/>
    </source>
</evidence>
<dbReference type="InterPro" id="IPR014977">
    <property type="entry name" value="WRC_dom"/>
</dbReference>
<protein>
    <recommendedName>
        <fullName evidence="4">WRC domain-containing protein</fullName>
    </recommendedName>
</protein>
<evidence type="ECO:0000259" key="4">
    <source>
        <dbReference type="PROSITE" id="PS51667"/>
    </source>
</evidence>
<dbReference type="PROSITE" id="PS51667">
    <property type="entry name" value="WRC"/>
    <property type="match status" value="1"/>
</dbReference>
<feature type="domain" description="WRC" evidence="4">
    <location>
        <begin position="82"/>
        <end position="132"/>
    </location>
</feature>
<proteinExistence type="predicted"/>
<feature type="region of interest" description="Disordered" evidence="3">
    <location>
        <begin position="188"/>
        <end position="222"/>
    </location>
</feature>
<sequence length="222" mass="24657">MRIRKNRKLCHGLGLGVDNAEQLQPHFCQLNQSPWDAIPFTQESVLQFERQNSFDGNGTLYDSVPAAADDRETVMDNQEAKLESEFKLNRSESSDIDDKDTWHCKKENEPADSMCGHHFAYVKSCSSSTADSHCDLGLTDSPIKKTEKVNCGARRRVRLRAAKRTRSLNSNWQEFYYYSGFGPLWGKKKDRGEGKSNKGSIDNERLIGGGGGAAISGSASTG</sequence>
<dbReference type="OrthoDB" id="1927437at2759"/>
<reference evidence="6" key="1">
    <citation type="journal article" date="2010" name="Nat. Biotechnol.">
        <title>Draft genome sequence of the oilseed species Ricinus communis.</title>
        <authorList>
            <person name="Chan A.P."/>
            <person name="Crabtree J."/>
            <person name="Zhao Q."/>
            <person name="Lorenzi H."/>
            <person name="Orvis J."/>
            <person name="Puiu D."/>
            <person name="Melake-Berhan A."/>
            <person name="Jones K.M."/>
            <person name="Redman J."/>
            <person name="Chen G."/>
            <person name="Cahoon E.B."/>
            <person name="Gedil M."/>
            <person name="Stanke M."/>
            <person name="Haas B.J."/>
            <person name="Wortman J.R."/>
            <person name="Fraser-Liggett C.M."/>
            <person name="Ravel J."/>
            <person name="Rabinowicz P.D."/>
        </authorList>
    </citation>
    <scope>NUCLEOTIDE SEQUENCE [LARGE SCALE GENOMIC DNA]</scope>
    <source>
        <strain evidence="6">cv. Hale</strain>
    </source>
</reference>
<gene>
    <name evidence="5" type="ORF">RCOM_0717600</name>
</gene>
<keyword evidence="1" id="KW-0539">Nucleus</keyword>
<evidence type="ECO:0000256" key="2">
    <source>
        <dbReference type="PROSITE-ProRule" id="PRU01002"/>
    </source>
</evidence>
<evidence type="ECO:0000313" key="6">
    <source>
        <dbReference type="Proteomes" id="UP000008311"/>
    </source>
</evidence>
<evidence type="ECO:0000313" key="5">
    <source>
        <dbReference type="EMBL" id="EEF39045.1"/>
    </source>
</evidence>
<name>B9SBG0_RICCO</name>
<accession>B9SBG0</accession>
<dbReference type="KEGG" id="rcu:8263505"/>
<dbReference type="STRING" id="3988.B9SBG0"/>
<organism evidence="5 6">
    <name type="scientific">Ricinus communis</name>
    <name type="common">Castor bean</name>
    <dbReference type="NCBI Taxonomy" id="3988"/>
    <lineage>
        <taxon>Eukaryota</taxon>
        <taxon>Viridiplantae</taxon>
        <taxon>Streptophyta</taxon>
        <taxon>Embryophyta</taxon>
        <taxon>Tracheophyta</taxon>
        <taxon>Spermatophyta</taxon>
        <taxon>Magnoliopsida</taxon>
        <taxon>eudicotyledons</taxon>
        <taxon>Gunneridae</taxon>
        <taxon>Pentapetalae</taxon>
        <taxon>rosids</taxon>
        <taxon>fabids</taxon>
        <taxon>Malpighiales</taxon>
        <taxon>Euphorbiaceae</taxon>
        <taxon>Acalyphoideae</taxon>
        <taxon>Acalypheae</taxon>
        <taxon>Ricinus</taxon>
    </lineage>
</organism>
<dbReference type="PANTHER" id="PTHR34680:SF3">
    <property type="entry name" value="EXPRESSED PROTEIN"/>
    <property type="match status" value="1"/>
</dbReference>
<dbReference type="PANTHER" id="PTHR34680">
    <property type="entry name" value="EXPRESSED PROTEIN"/>
    <property type="match status" value="1"/>
</dbReference>
<keyword evidence="6" id="KW-1185">Reference proteome</keyword>
<feature type="compositionally biased region" description="Basic and acidic residues" evidence="3">
    <location>
        <begin position="190"/>
        <end position="205"/>
    </location>
</feature>